<keyword evidence="2" id="KW-1185">Reference proteome</keyword>
<gene>
    <name evidence="1" type="ORF">HanXRQr2_Chr11g0472071</name>
</gene>
<comment type="caution">
    <text evidence="1">The sequence shown here is derived from an EMBL/GenBank/DDBJ whole genome shotgun (WGS) entry which is preliminary data.</text>
</comment>
<reference evidence="1" key="2">
    <citation type="submission" date="2020-06" db="EMBL/GenBank/DDBJ databases">
        <title>Helianthus annuus Genome sequencing and assembly Release 2.</title>
        <authorList>
            <person name="Gouzy J."/>
            <person name="Langlade N."/>
            <person name="Munos S."/>
        </authorList>
    </citation>
    <scope>NUCLEOTIDE SEQUENCE</scope>
    <source>
        <tissue evidence="1">Leaves</tissue>
    </source>
</reference>
<accession>A0A9K3MYG1</accession>
<proteinExistence type="predicted"/>
<organism evidence="1 2">
    <name type="scientific">Helianthus annuus</name>
    <name type="common">Common sunflower</name>
    <dbReference type="NCBI Taxonomy" id="4232"/>
    <lineage>
        <taxon>Eukaryota</taxon>
        <taxon>Viridiplantae</taxon>
        <taxon>Streptophyta</taxon>
        <taxon>Embryophyta</taxon>
        <taxon>Tracheophyta</taxon>
        <taxon>Spermatophyta</taxon>
        <taxon>Magnoliopsida</taxon>
        <taxon>eudicotyledons</taxon>
        <taxon>Gunneridae</taxon>
        <taxon>Pentapetalae</taxon>
        <taxon>asterids</taxon>
        <taxon>campanulids</taxon>
        <taxon>Asterales</taxon>
        <taxon>Asteraceae</taxon>
        <taxon>Asteroideae</taxon>
        <taxon>Heliantheae alliance</taxon>
        <taxon>Heliantheae</taxon>
        <taxon>Helianthus</taxon>
    </lineage>
</organism>
<dbReference type="Gramene" id="mRNA:HanXRQr2_Chr11g0472071">
    <property type="protein sequence ID" value="mRNA:HanXRQr2_Chr11g0472071"/>
    <property type="gene ID" value="HanXRQr2_Chr11g0472071"/>
</dbReference>
<dbReference type="AlphaFoldDB" id="A0A9K3MYG1"/>
<dbReference type="EMBL" id="MNCJ02000326">
    <property type="protein sequence ID" value="KAF5780454.1"/>
    <property type="molecule type" value="Genomic_DNA"/>
</dbReference>
<evidence type="ECO:0000313" key="1">
    <source>
        <dbReference type="EMBL" id="KAF5780454.1"/>
    </source>
</evidence>
<evidence type="ECO:0000313" key="2">
    <source>
        <dbReference type="Proteomes" id="UP000215914"/>
    </source>
</evidence>
<dbReference type="Proteomes" id="UP000215914">
    <property type="component" value="Unassembled WGS sequence"/>
</dbReference>
<name>A0A9K3MYG1_HELAN</name>
<sequence>MQPECLKYMFYRFAGDGGDVIFDSLWVSHRLTKKVSFMLQDMHTHQRYCNILRTRVTKENSFKSRKNEDDLG</sequence>
<reference evidence="1" key="1">
    <citation type="journal article" date="2017" name="Nature">
        <title>The sunflower genome provides insights into oil metabolism, flowering and Asterid evolution.</title>
        <authorList>
            <person name="Badouin H."/>
            <person name="Gouzy J."/>
            <person name="Grassa C.J."/>
            <person name="Murat F."/>
            <person name="Staton S.E."/>
            <person name="Cottret L."/>
            <person name="Lelandais-Briere C."/>
            <person name="Owens G.L."/>
            <person name="Carrere S."/>
            <person name="Mayjonade B."/>
            <person name="Legrand L."/>
            <person name="Gill N."/>
            <person name="Kane N.C."/>
            <person name="Bowers J.E."/>
            <person name="Hubner S."/>
            <person name="Bellec A."/>
            <person name="Berard A."/>
            <person name="Berges H."/>
            <person name="Blanchet N."/>
            <person name="Boniface M.C."/>
            <person name="Brunel D."/>
            <person name="Catrice O."/>
            <person name="Chaidir N."/>
            <person name="Claudel C."/>
            <person name="Donnadieu C."/>
            <person name="Faraut T."/>
            <person name="Fievet G."/>
            <person name="Helmstetter N."/>
            <person name="King M."/>
            <person name="Knapp S.J."/>
            <person name="Lai Z."/>
            <person name="Le Paslier M.C."/>
            <person name="Lippi Y."/>
            <person name="Lorenzon L."/>
            <person name="Mandel J.R."/>
            <person name="Marage G."/>
            <person name="Marchand G."/>
            <person name="Marquand E."/>
            <person name="Bret-Mestries E."/>
            <person name="Morien E."/>
            <person name="Nambeesan S."/>
            <person name="Nguyen T."/>
            <person name="Pegot-Espagnet P."/>
            <person name="Pouilly N."/>
            <person name="Raftis F."/>
            <person name="Sallet E."/>
            <person name="Schiex T."/>
            <person name="Thomas J."/>
            <person name="Vandecasteele C."/>
            <person name="Vares D."/>
            <person name="Vear F."/>
            <person name="Vautrin S."/>
            <person name="Crespi M."/>
            <person name="Mangin B."/>
            <person name="Burke J.M."/>
            <person name="Salse J."/>
            <person name="Munos S."/>
            <person name="Vincourt P."/>
            <person name="Rieseberg L.H."/>
            <person name="Langlade N.B."/>
        </authorList>
    </citation>
    <scope>NUCLEOTIDE SEQUENCE</scope>
    <source>
        <tissue evidence="1">Leaves</tissue>
    </source>
</reference>
<protein>
    <submittedName>
        <fullName evidence="1">Uncharacterized protein</fullName>
    </submittedName>
</protein>